<accession>A0A919ULQ9</accession>
<dbReference type="AlphaFoldDB" id="A0A919ULQ9"/>
<keyword evidence="3" id="KW-1185">Reference proteome</keyword>
<name>A0A919ULQ9_9MICO</name>
<dbReference type="PANTHER" id="PTHR43130">
    <property type="entry name" value="ARAC-FAMILY TRANSCRIPTIONAL REGULATOR"/>
    <property type="match status" value="1"/>
</dbReference>
<dbReference type="Pfam" id="PF01965">
    <property type="entry name" value="DJ-1_PfpI"/>
    <property type="match status" value="1"/>
</dbReference>
<organism evidence="2 3">
    <name type="scientific">Demequina activiva</name>
    <dbReference type="NCBI Taxonomy" id="1582364"/>
    <lineage>
        <taxon>Bacteria</taxon>
        <taxon>Bacillati</taxon>
        <taxon>Actinomycetota</taxon>
        <taxon>Actinomycetes</taxon>
        <taxon>Micrococcales</taxon>
        <taxon>Demequinaceae</taxon>
        <taxon>Demequina</taxon>
    </lineage>
</organism>
<dbReference type="PANTHER" id="PTHR43130:SF3">
    <property type="entry name" value="HTH-TYPE TRANSCRIPTIONAL REGULATOR RV1931C"/>
    <property type="match status" value="1"/>
</dbReference>
<comment type="caution">
    <text evidence="2">The sequence shown here is derived from an EMBL/GenBank/DDBJ whole genome shotgun (WGS) entry which is preliminary data.</text>
</comment>
<dbReference type="InterPro" id="IPR002818">
    <property type="entry name" value="DJ-1/PfpI"/>
</dbReference>
<dbReference type="Proteomes" id="UP000652354">
    <property type="component" value="Unassembled WGS sequence"/>
</dbReference>
<evidence type="ECO:0000259" key="1">
    <source>
        <dbReference type="Pfam" id="PF01965"/>
    </source>
</evidence>
<dbReference type="InterPro" id="IPR052158">
    <property type="entry name" value="INH-QAR"/>
</dbReference>
<evidence type="ECO:0000313" key="3">
    <source>
        <dbReference type="Proteomes" id="UP000652354"/>
    </source>
</evidence>
<keyword evidence="2" id="KW-0315">Glutamine amidotransferase</keyword>
<feature type="domain" description="DJ-1/PfpI" evidence="1">
    <location>
        <begin position="3"/>
        <end position="175"/>
    </location>
</feature>
<proteinExistence type="predicted"/>
<sequence length="200" mass="20448">MARIGILVFDGFDLIDAGGPYEVFLTASRLAERDGRAATFSVELLSPGGADVTAFGGMTLTALSAAEDASGFDVVVVPGTIDVDAALADHAVRAAVGALAAAGELTTSVCTGAFLLAQHGILDGLPATTHWEDVAALRSAGVDGALSDVRWADAGDVITSGGLTSGLHMALHVVARLEGAEMARRTARQLDMDWSEDPAR</sequence>
<reference evidence="2" key="1">
    <citation type="submission" date="2021-01" db="EMBL/GenBank/DDBJ databases">
        <title>Whole genome shotgun sequence of Demequina activiva NBRC 110675.</title>
        <authorList>
            <person name="Komaki H."/>
            <person name="Tamura T."/>
        </authorList>
    </citation>
    <scope>NUCLEOTIDE SEQUENCE</scope>
    <source>
        <strain evidence="2">NBRC 110675</strain>
    </source>
</reference>
<dbReference type="Gene3D" id="3.40.50.880">
    <property type="match status" value="1"/>
</dbReference>
<dbReference type="SUPFAM" id="SSF52317">
    <property type="entry name" value="Class I glutamine amidotransferase-like"/>
    <property type="match status" value="1"/>
</dbReference>
<gene>
    <name evidence="2" type="ORF">Dac01nite_17100</name>
</gene>
<dbReference type="CDD" id="cd03139">
    <property type="entry name" value="GATase1_PfpI_2"/>
    <property type="match status" value="1"/>
</dbReference>
<evidence type="ECO:0000313" key="2">
    <source>
        <dbReference type="EMBL" id="GIG54958.1"/>
    </source>
</evidence>
<dbReference type="InterPro" id="IPR029062">
    <property type="entry name" value="Class_I_gatase-like"/>
</dbReference>
<dbReference type="EMBL" id="BONR01000003">
    <property type="protein sequence ID" value="GIG54958.1"/>
    <property type="molecule type" value="Genomic_DNA"/>
</dbReference>
<dbReference type="RefSeq" id="WP_203655976.1">
    <property type="nucleotide sequence ID" value="NZ_BONR01000003.1"/>
</dbReference>
<protein>
    <submittedName>
        <fullName evidence="2">Glutamine amidotransferase</fullName>
    </submittedName>
</protein>